<evidence type="ECO:0000256" key="1">
    <source>
        <dbReference type="SAM" id="Coils"/>
    </source>
</evidence>
<feature type="coiled-coil region" evidence="1">
    <location>
        <begin position="314"/>
        <end position="353"/>
    </location>
</feature>
<keyword evidence="1" id="KW-0175">Coiled coil</keyword>
<feature type="compositionally biased region" description="Basic and acidic residues" evidence="2">
    <location>
        <begin position="414"/>
        <end position="426"/>
    </location>
</feature>
<feature type="region of interest" description="Disordered" evidence="2">
    <location>
        <begin position="1"/>
        <end position="24"/>
    </location>
</feature>
<sequence>MDPNSNTEHGAGNAEAYPESEDWEFPLSASLADIENITSGQHAIGFGHAMPFEAPRTQGAAGDGEGIAVPPKPDKPQRKKSAKGKGKATVRGHASVKRVSQRGKAFNKEEDRVICSAFLNVSKDPIIGNNQSSGSYYQRLHEYFVENMDGGTTRSQVAISNRWLSIQRAVNTFCGCLSTVERIDSSGKTERDRLADAVKMFEDREPWALMHCWEILKDEPKWNDKMLELNSGANSTRVNQELPGNPGGQSISEHADNDPLDRPEGRDTAKKRRNRAAGDNTASSTAVEVLQSMHERSQKKDDKEDTQMAQILQRKDAKIELQQRNGKKMEIEKEKLQLTREEVQMRKDQTKVEMLKAKAHFMGQDLEKLAPHLREYYISIQREIMERHGIRPPPNNSSNSTSRPWSTLSSTNCNKEKDGSKYKDEQPFGNNGGKLGEHKPQIRKLPTPYYCTKV</sequence>
<dbReference type="InterPro" id="IPR029466">
    <property type="entry name" value="NAM-associated_C"/>
</dbReference>
<accession>A0AAQ3UHP3</accession>
<feature type="region of interest" description="Disordered" evidence="2">
    <location>
        <begin position="236"/>
        <end position="286"/>
    </location>
</feature>
<keyword evidence="5" id="KW-1185">Reference proteome</keyword>
<dbReference type="PANTHER" id="PTHR45125">
    <property type="entry name" value="F21J9.4-RELATED"/>
    <property type="match status" value="1"/>
</dbReference>
<feature type="region of interest" description="Disordered" evidence="2">
    <location>
        <begin position="388"/>
        <end position="454"/>
    </location>
</feature>
<dbReference type="AlphaFoldDB" id="A0AAQ3UHP3"/>
<dbReference type="Proteomes" id="UP001341281">
    <property type="component" value="Chromosome 08"/>
</dbReference>
<evidence type="ECO:0000313" key="4">
    <source>
        <dbReference type="EMBL" id="WVZ91553.1"/>
    </source>
</evidence>
<proteinExistence type="predicted"/>
<gene>
    <name evidence="4" type="ORF">U9M48_037706</name>
</gene>
<dbReference type="EMBL" id="CP144752">
    <property type="protein sequence ID" value="WVZ91553.1"/>
    <property type="molecule type" value="Genomic_DNA"/>
</dbReference>
<feature type="region of interest" description="Disordered" evidence="2">
    <location>
        <begin position="53"/>
        <end position="103"/>
    </location>
</feature>
<reference evidence="4 5" key="1">
    <citation type="submission" date="2024-02" db="EMBL/GenBank/DDBJ databases">
        <title>High-quality chromosome-scale genome assembly of Pensacola bahiagrass (Paspalum notatum Flugge var. saurae).</title>
        <authorList>
            <person name="Vega J.M."/>
            <person name="Podio M."/>
            <person name="Orjuela J."/>
            <person name="Siena L.A."/>
            <person name="Pessino S.C."/>
            <person name="Combes M.C."/>
            <person name="Mariac C."/>
            <person name="Albertini E."/>
            <person name="Pupilli F."/>
            <person name="Ortiz J.P.A."/>
            <person name="Leblanc O."/>
        </authorList>
    </citation>
    <scope>NUCLEOTIDE SEQUENCE [LARGE SCALE GENOMIC DNA]</scope>
    <source>
        <strain evidence="4">R1</strain>
        <tissue evidence="4">Leaf</tissue>
    </source>
</reference>
<feature type="compositionally biased region" description="Low complexity" evidence="2">
    <location>
        <begin position="396"/>
        <end position="411"/>
    </location>
</feature>
<name>A0AAQ3UHP3_PASNO</name>
<organism evidence="4 5">
    <name type="scientific">Paspalum notatum var. saurae</name>
    <dbReference type="NCBI Taxonomy" id="547442"/>
    <lineage>
        <taxon>Eukaryota</taxon>
        <taxon>Viridiplantae</taxon>
        <taxon>Streptophyta</taxon>
        <taxon>Embryophyta</taxon>
        <taxon>Tracheophyta</taxon>
        <taxon>Spermatophyta</taxon>
        <taxon>Magnoliopsida</taxon>
        <taxon>Liliopsida</taxon>
        <taxon>Poales</taxon>
        <taxon>Poaceae</taxon>
        <taxon>PACMAD clade</taxon>
        <taxon>Panicoideae</taxon>
        <taxon>Andropogonodae</taxon>
        <taxon>Paspaleae</taxon>
        <taxon>Paspalinae</taxon>
        <taxon>Paspalum</taxon>
    </lineage>
</organism>
<feature type="compositionally biased region" description="Basic residues" evidence="2">
    <location>
        <begin position="77"/>
        <end position="101"/>
    </location>
</feature>
<evidence type="ECO:0000259" key="3">
    <source>
        <dbReference type="Pfam" id="PF14303"/>
    </source>
</evidence>
<dbReference type="Pfam" id="PF14303">
    <property type="entry name" value="NAM-associated"/>
    <property type="match status" value="1"/>
</dbReference>
<protein>
    <recommendedName>
        <fullName evidence="3">No apical meristem-associated C-terminal domain-containing protein</fullName>
    </recommendedName>
</protein>
<evidence type="ECO:0000256" key="2">
    <source>
        <dbReference type="SAM" id="MobiDB-lite"/>
    </source>
</evidence>
<feature type="compositionally biased region" description="Basic and acidic residues" evidence="2">
    <location>
        <begin position="253"/>
        <end position="268"/>
    </location>
</feature>
<feature type="domain" description="No apical meristem-associated C-terminal" evidence="3">
    <location>
        <begin position="208"/>
        <end position="384"/>
    </location>
</feature>
<evidence type="ECO:0000313" key="5">
    <source>
        <dbReference type="Proteomes" id="UP001341281"/>
    </source>
</evidence>
<dbReference type="PANTHER" id="PTHR45125:SF40">
    <property type="entry name" value="OS06G0117800 PROTEIN"/>
    <property type="match status" value="1"/>
</dbReference>